<dbReference type="Pfam" id="PF14759">
    <property type="entry name" value="Reductase_C"/>
    <property type="match status" value="1"/>
</dbReference>
<keyword evidence="4" id="KW-0560">Oxidoreductase</keyword>
<comment type="cofactor">
    <cofactor evidence="1">
        <name>FAD</name>
        <dbReference type="ChEBI" id="CHEBI:57692"/>
    </cofactor>
</comment>
<evidence type="ECO:0000256" key="3">
    <source>
        <dbReference type="ARBA" id="ARBA00022827"/>
    </source>
</evidence>
<evidence type="ECO:0000313" key="8">
    <source>
        <dbReference type="Proteomes" id="UP000464787"/>
    </source>
</evidence>
<gene>
    <name evidence="7" type="ORF">GT347_17930</name>
</gene>
<dbReference type="KEGG" id="xyk:GT347_17930"/>
<dbReference type="PRINTS" id="PR00368">
    <property type="entry name" value="FADPNR"/>
</dbReference>
<dbReference type="PANTHER" id="PTHR43557:SF2">
    <property type="entry name" value="RIESKE DOMAIN-CONTAINING PROTEIN-RELATED"/>
    <property type="match status" value="1"/>
</dbReference>
<dbReference type="Gene3D" id="3.30.390.30">
    <property type="match status" value="1"/>
</dbReference>
<dbReference type="GO" id="GO:0016651">
    <property type="term" value="F:oxidoreductase activity, acting on NAD(P)H"/>
    <property type="evidence" value="ECO:0007669"/>
    <property type="project" value="TreeGrafter"/>
</dbReference>
<feature type="domain" description="FAD/NAD(P)-binding" evidence="5">
    <location>
        <begin position="9"/>
        <end position="308"/>
    </location>
</feature>
<dbReference type="InterPro" id="IPR028202">
    <property type="entry name" value="Reductase_C"/>
</dbReference>
<name>A0A857J6Q5_9BURK</name>
<dbReference type="Pfam" id="PF07992">
    <property type="entry name" value="Pyr_redox_2"/>
    <property type="match status" value="1"/>
</dbReference>
<dbReference type="InterPro" id="IPR036188">
    <property type="entry name" value="FAD/NAD-bd_sf"/>
</dbReference>
<dbReference type="Gene3D" id="3.50.50.60">
    <property type="entry name" value="FAD/NAD(P)-binding domain"/>
    <property type="match status" value="2"/>
</dbReference>
<evidence type="ECO:0000259" key="6">
    <source>
        <dbReference type="Pfam" id="PF14759"/>
    </source>
</evidence>
<organism evidence="7 8">
    <name type="scientific">Xylophilus rhododendri</name>
    <dbReference type="NCBI Taxonomy" id="2697032"/>
    <lineage>
        <taxon>Bacteria</taxon>
        <taxon>Pseudomonadati</taxon>
        <taxon>Pseudomonadota</taxon>
        <taxon>Betaproteobacteria</taxon>
        <taxon>Burkholderiales</taxon>
        <taxon>Xylophilus</taxon>
    </lineage>
</organism>
<dbReference type="GO" id="GO:0005737">
    <property type="term" value="C:cytoplasm"/>
    <property type="evidence" value="ECO:0007669"/>
    <property type="project" value="TreeGrafter"/>
</dbReference>
<reference evidence="7 8" key="1">
    <citation type="submission" date="2020-01" db="EMBL/GenBank/DDBJ databases">
        <title>Genome sequencing of strain KACC 21265.</title>
        <authorList>
            <person name="Heo J."/>
            <person name="Kim S.-J."/>
            <person name="Kim J.-S."/>
            <person name="Hong S.-B."/>
            <person name="Kwon S.-W."/>
        </authorList>
    </citation>
    <scope>NUCLEOTIDE SEQUENCE [LARGE SCALE GENOMIC DNA]</scope>
    <source>
        <strain evidence="7 8">KACC 21265</strain>
    </source>
</reference>
<evidence type="ECO:0000256" key="2">
    <source>
        <dbReference type="ARBA" id="ARBA00022630"/>
    </source>
</evidence>
<dbReference type="PRINTS" id="PR00411">
    <property type="entry name" value="PNDRDTASEI"/>
</dbReference>
<protein>
    <submittedName>
        <fullName evidence="7">FAD-dependent oxidoreductase</fullName>
    </submittedName>
</protein>
<dbReference type="SUPFAM" id="SSF51905">
    <property type="entry name" value="FAD/NAD(P)-binding domain"/>
    <property type="match status" value="1"/>
</dbReference>
<keyword evidence="8" id="KW-1185">Reference proteome</keyword>
<dbReference type="SUPFAM" id="SSF55424">
    <property type="entry name" value="FAD/NAD-linked reductases, dimerisation (C-terminal) domain"/>
    <property type="match status" value="1"/>
</dbReference>
<dbReference type="InterPro" id="IPR050446">
    <property type="entry name" value="FAD-oxidoreductase/Apoptosis"/>
</dbReference>
<proteinExistence type="predicted"/>
<dbReference type="Proteomes" id="UP000464787">
    <property type="component" value="Chromosome"/>
</dbReference>
<dbReference type="InterPro" id="IPR023753">
    <property type="entry name" value="FAD/NAD-binding_dom"/>
</dbReference>
<evidence type="ECO:0000259" key="5">
    <source>
        <dbReference type="Pfam" id="PF07992"/>
    </source>
</evidence>
<keyword evidence="2" id="KW-0285">Flavoprotein</keyword>
<evidence type="ECO:0000313" key="7">
    <source>
        <dbReference type="EMBL" id="QHI99690.1"/>
    </source>
</evidence>
<dbReference type="EMBL" id="CP047650">
    <property type="protein sequence ID" value="QHI99690.1"/>
    <property type="molecule type" value="Genomic_DNA"/>
</dbReference>
<evidence type="ECO:0000256" key="1">
    <source>
        <dbReference type="ARBA" id="ARBA00001974"/>
    </source>
</evidence>
<evidence type="ECO:0000256" key="4">
    <source>
        <dbReference type="ARBA" id="ARBA00023002"/>
    </source>
</evidence>
<dbReference type="PANTHER" id="PTHR43557">
    <property type="entry name" value="APOPTOSIS-INDUCING FACTOR 1"/>
    <property type="match status" value="1"/>
</dbReference>
<keyword evidence="3" id="KW-0274">FAD</keyword>
<sequence length="430" mass="45209">MAAAERTGVLIVGAGQAGAMAAAALRGFAYAGRIVMVGSEPDLPYERPPLSKAMLAGEGAVEQIQLHPTGFHQEKDIETWLSAAVQSLDTSAQTATLADGRAIAYEHCLLATGGTARVVPGLPEHAPRVHYLRSVADALRLREALRRHASLLVIGGGFLGLEVASTAQSMGLDTTVLERGGRLLERVLPPVAGDWLRQRVELSGVRLRLDAACESFELGEQAVTATLASGERVSADIVVVAVGQVPDVALAREAGIDLHPANQGIRIDARCATSAPNLYAAGDCTSQHHPFLGSEQRLESWQSANEQARIAAAAIAGAETHPLAAPWFWSDQFGCNLQMQGLPAPGLSYHCRGGLSSTPPELPKFLLLGTDPQQRIVHAIAVNAGGDLRQLKPLIDGRVPCDIVSLCNPAAALKAQVRSALAQHTTPAIS</sequence>
<feature type="domain" description="Reductase C-terminal" evidence="6">
    <location>
        <begin position="327"/>
        <end position="415"/>
    </location>
</feature>
<accession>A0A857J6Q5</accession>
<dbReference type="RefSeq" id="WP_160553501.1">
    <property type="nucleotide sequence ID" value="NZ_CP047650.1"/>
</dbReference>
<dbReference type="AlphaFoldDB" id="A0A857J6Q5"/>
<dbReference type="InterPro" id="IPR016156">
    <property type="entry name" value="FAD/NAD-linked_Rdtase_dimer_sf"/>
</dbReference>